<organism evidence="1 2">
    <name type="scientific">Syntrophus aciditrophicus (strain SB)</name>
    <dbReference type="NCBI Taxonomy" id="56780"/>
    <lineage>
        <taxon>Bacteria</taxon>
        <taxon>Pseudomonadati</taxon>
        <taxon>Thermodesulfobacteriota</taxon>
        <taxon>Syntrophia</taxon>
        <taxon>Syntrophales</taxon>
        <taxon>Syntrophaceae</taxon>
        <taxon>Syntrophus</taxon>
    </lineage>
</organism>
<dbReference type="KEGG" id="sat:SYN_02095"/>
<dbReference type="Proteomes" id="UP000001933">
    <property type="component" value="Chromosome"/>
</dbReference>
<dbReference type="AlphaFoldDB" id="Q2LY44"/>
<reference evidence="1 2" key="1">
    <citation type="journal article" date="2007" name="Proc. Natl. Acad. Sci. U.S.A.">
        <title>The genome of Syntrophus aciditrophicus: life at the thermodynamic limit of microbial growth.</title>
        <authorList>
            <person name="McInerney M.J."/>
            <person name="Rohlin L."/>
            <person name="Mouttaki H."/>
            <person name="Kim U."/>
            <person name="Krupp R.S."/>
            <person name="Rios-Hernandez L."/>
            <person name="Sieber J."/>
            <person name="Struchtemeyer C.G."/>
            <person name="Bhattacharyya A."/>
            <person name="Campbell J.W."/>
            <person name="Gunsalus R.P."/>
        </authorList>
    </citation>
    <scope>NUCLEOTIDE SEQUENCE [LARGE SCALE GENOMIC DNA]</scope>
    <source>
        <strain evidence="1 2">SB</strain>
    </source>
</reference>
<proteinExistence type="predicted"/>
<keyword evidence="2" id="KW-1185">Reference proteome</keyword>
<dbReference type="InParanoid" id="Q2LY44"/>
<gene>
    <name evidence="1" type="ORF">SYN_02095</name>
</gene>
<protein>
    <submittedName>
        <fullName evidence="1">Hypothetical cytosolic protein</fullName>
    </submittedName>
</protein>
<accession>Q2LY44</accession>
<evidence type="ECO:0000313" key="2">
    <source>
        <dbReference type="Proteomes" id="UP000001933"/>
    </source>
</evidence>
<evidence type="ECO:0000313" key="1">
    <source>
        <dbReference type="EMBL" id="ABC79004.1"/>
    </source>
</evidence>
<dbReference type="HOGENOM" id="CLU_2345627_0_0_7"/>
<sequence length="97" mass="11400">MLDGKFTRIPIKYQSILEKKNKPGLFSKKYRLDFSGKVRAYLNGNEKKNVFLTAIYPVYFRSVTKKTEQREIFPSFFNRPPFFVIFSVPAKDLSPII</sequence>
<name>Q2LY44_SYNAS</name>
<dbReference type="STRING" id="56780.SYN_02095"/>
<dbReference type="EMBL" id="CP000252">
    <property type="protein sequence ID" value="ABC79004.1"/>
    <property type="molecule type" value="Genomic_DNA"/>
</dbReference>